<dbReference type="GO" id="GO:0004672">
    <property type="term" value="F:protein kinase activity"/>
    <property type="evidence" value="ECO:0007669"/>
    <property type="project" value="InterPro"/>
</dbReference>
<organism evidence="2">
    <name type="scientific">Rosellinia necatrix</name>
    <name type="common">White root-rot fungus</name>
    <dbReference type="NCBI Taxonomy" id="77044"/>
    <lineage>
        <taxon>Eukaryota</taxon>
        <taxon>Fungi</taxon>
        <taxon>Dikarya</taxon>
        <taxon>Ascomycota</taxon>
        <taxon>Pezizomycotina</taxon>
        <taxon>Sordariomycetes</taxon>
        <taxon>Xylariomycetidae</taxon>
        <taxon>Xylariales</taxon>
        <taxon>Xylariaceae</taxon>
        <taxon>Rosellinia</taxon>
    </lineage>
</organism>
<dbReference type="AlphaFoldDB" id="A0A1W2TV63"/>
<protein>
    <recommendedName>
        <fullName evidence="1">Protein kinase domain-containing protein</fullName>
    </recommendedName>
</protein>
<feature type="domain" description="Protein kinase" evidence="1">
    <location>
        <begin position="1"/>
        <end position="105"/>
    </location>
</feature>
<gene>
    <name evidence="2" type="ORF">SAMD00023353_8100030</name>
</gene>
<dbReference type="OrthoDB" id="4062651at2759"/>
<evidence type="ECO:0000313" key="3">
    <source>
        <dbReference type="Proteomes" id="UP000054516"/>
    </source>
</evidence>
<dbReference type="InterPro" id="IPR000719">
    <property type="entry name" value="Prot_kinase_dom"/>
</dbReference>
<accession>A0A1W2TV63</accession>
<dbReference type="Gene3D" id="1.10.510.10">
    <property type="entry name" value="Transferase(Phosphotransferase) domain 1"/>
    <property type="match status" value="1"/>
</dbReference>
<dbReference type="GO" id="GO:0033014">
    <property type="term" value="P:tetrapyrrole biosynthetic process"/>
    <property type="evidence" value="ECO:0007669"/>
    <property type="project" value="InterPro"/>
</dbReference>
<dbReference type="GO" id="GO:0004418">
    <property type="term" value="F:hydroxymethylbilane synthase activity"/>
    <property type="evidence" value="ECO:0007669"/>
    <property type="project" value="InterPro"/>
</dbReference>
<dbReference type="GO" id="GO:0005524">
    <property type="term" value="F:ATP binding"/>
    <property type="evidence" value="ECO:0007669"/>
    <property type="project" value="InterPro"/>
</dbReference>
<dbReference type="PROSITE" id="PS00533">
    <property type="entry name" value="PORPHOBILINOGEN_DEAM"/>
    <property type="match status" value="1"/>
</dbReference>
<name>A0A1W2TV63_ROSNE</name>
<reference evidence="2" key="1">
    <citation type="submission" date="2016-03" db="EMBL/GenBank/DDBJ databases">
        <title>Draft genome sequence of Rosellinia necatrix.</title>
        <authorList>
            <person name="Kanematsu S."/>
        </authorList>
    </citation>
    <scope>NUCLEOTIDE SEQUENCE [LARGE SCALE GENOMIC DNA]</scope>
    <source>
        <strain evidence="2">W97</strain>
    </source>
</reference>
<dbReference type="PROSITE" id="PS50011">
    <property type="entry name" value="PROTEIN_KINASE_DOM"/>
    <property type="match status" value="1"/>
</dbReference>
<dbReference type="InterPro" id="IPR011009">
    <property type="entry name" value="Kinase-like_dom_sf"/>
</dbReference>
<proteinExistence type="predicted"/>
<dbReference type="STRING" id="77044.A0A1W2TV63"/>
<dbReference type="EMBL" id="DF977526">
    <property type="protein sequence ID" value="GAP92496.2"/>
    <property type="molecule type" value="Genomic_DNA"/>
</dbReference>
<evidence type="ECO:0000313" key="2">
    <source>
        <dbReference type="EMBL" id="GAP92496.2"/>
    </source>
</evidence>
<dbReference type="Proteomes" id="UP000054516">
    <property type="component" value="Unassembled WGS sequence"/>
</dbReference>
<dbReference type="SUPFAM" id="SSF56112">
    <property type="entry name" value="Protein kinase-like (PK-like)"/>
    <property type="match status" value="1"/>
</dbReference>
<sequence length="105" mass="11647">MDIKPSNVVISANSEVTLIDISGRVFSQDWLSPEMRHLQNSLSQDFFSQVLNDTWAFGKIVSQMVSASCDDLEKGLLRSLALDCTAPVSQRSSLRDIITKLESDV</sequence>
<keyword evidence="3" id="KW-1185">Reference proteome</keyword>
<dbReference type="InterPro" id="IPR022419">
    <property type="entry name" value="Porphobilin_deaminase_cofac_BS"/>
</dbReference>
<evidence type="ECO:0000259" key="1">
    <source>
        <dbReference type="PROSITE" id="PS50011"/>
    </source>
</evidence>